<feature type="transmembrane region" description="Helical" evidence="1">
    <location>
        <begin position="68"/>
        <end position="87"/>
    </location>
</feature>
<gene>
    <name evidence="2" type="ORF">J4573_16580</name>
</gene>
<keyword evidence="1" id="KW-0472">Membrane</keyword>
<organism evidence="2 3">
    <name type="scientific">Actinomadura barringtoniae</name>
    <dbReference type="NCBI Taxonomy" id="1427535"/>
    <lineage>
        <taxon>Bacteria</taxon>
        <taxon>Bacillati</taxon>
        <taxon>Actinomycetota</taxon>
        <taxon>Actinomycetes</taxon>
        <taxon>Streptosporangiales</taxon>
        <taxon>Thermomonosporaceae</taxon>
        <taxon>Actinomadura</taxon>
    </lineage>
</organism>
<dbReference type="RefSeq" id="WP_208256381.1">
    <property type="nucleotide sequence ID" value="NZ_JAGEOJ010000006.1"/>
</dbReference>
<accession>A0A939TA61</accession>
<feature type="transmembrane region" description="Helical" evidence="1">
    <location>
        <begin position="35"/>
        <end position="56"/>
    </location>
</feature>
<evidence type="ECO:0000313" key="2">
    <source>
        <dbReference type="EMBL" id="MBO2448720.1"/>
    </source>
</evidence>
<protein>
    <submittedName>
        <fullName evidence="2">Uncharacterized protein</fullName>
    </submittedName>
</protein>
<comment type="caution">
    <text evidence="2">The sequence shown here is derived from an EMBL/GenBank/DDBJ whole genome shotgun (WGS) entry which is preliminary data.</text>
</comment>
<keyword evidence="1" id="KW-1133">Transmembrane helix</keyword>
<evidence type="ECO:0000256" key="1">
    <source>
        <dbReference type="SAM" id="Phobius"/>
    </source>
</evidence>
<keyword evidence="1" id="KW-0812">Transmembrane</keyword>
<dbReference type="EMBL" id="JAGEOJ010000006">
    <property type="protein sequence ID" value="MBO2448720.1"/>
    <property type="molecule type" value="Genomic_DNA"/>
</dbReference>
<name>A0A939TA61_9ACTN</name>
<proteinExistence type="predicted"/>
<dbReference type="AlphaFoldDB" id="A0A939TA61"/>
<sequence>MSVSDELGEGERILRSYRRARTYPKTIRKLANLDLPYPVTIPQLATWLGLFAALWYSRPLWLDVAGPVQALVLIIVPTVAAVALRHLRMEGRSPVAMLTGLVTLLYAPSNGILHGRPLSFGKPARYGAMLVFEETGTAPSSVTMPMPSEGAGR</sequence>
<keyword evidence="3" id="KW-1185">Reference proteome</keyword>
<evidence type="ECO:0000313" key="3">
    <source>
        <dbReference type="Proteomes" id="UP000669179"/>
    </source>
</evidence>
<dbReference type="Proteomes" id="UP000669179">
    <property type="component" value="Unassembled WGS sequence"/>
</dbReference>
<reference evidence="2" key="1">
    <citation type="submission" date="2021-03" db="EMBL/GenBank/DDBJ databases">
        <authorList>
            <person name="Kanchanasin P."/>
            <person name="Saeng-In P."/>
            <person name="Phongsopitanun W."/>
            <person name="Yuki M."/>
            <person name="Kudo T."/>
            <person name="Ohkuma M."/>
            <person name="Tanasupawat S."/>
        </authorList>
    </citation>
    <scope>NUCLEOTIDE SEQUENCE</scope>
    <source>
        <strain evidence="2">GKU 128</strain>
    </source>
</reference>